<evidence type="ECO:0000313" key="3">
    <source>
        <dbReference type="Proteomes" id="UP000607645"/>
    </source>
</evidence>
<organism evidence="2 3">
    <name type="scientific">Lawsonibacter faecis</name>
    <dbReference type="NCBI Taxonomy" id="2763052"/>
    <lineage>
        <taxon>Bacteria</taxon>
        <taxon>Bacillati</taxon>
        <taxon>Bacillota</taxon>
        <taxon>Clostridia</taxon>
        <taxon>Eubacteriales</taxon>
        <taxon>Oscillospiraceae</taxon>
        <taxon>Lawsonibacter</taxon>
    </lineage>
</organism>
<feature type="transmembrane region" description="Helical" evidence="1">
    <location>
        <begin position="143"/>
        <end position="162"/>
    </location>
</feature>
<protein>
    <submittedName>
        <fullName evidence="2">Putative ABC transporter permease</fullName>
    </submittedName>
</protein>
<evidence type="ECO:0000313" key="2">
    <source>
        <dbReference type="EMBL" id="MBC5736785.1"/>
    </source>
</evidence>
<keyword evidence="1" id="KW-0472">Membrane</keyword>
<gene>
    <name evidence="2" type="ORF">H8S62_07140</name>
</gene>
<dbReference type="Proteomes" id="UP000607645">
    <property type="component" value="Unassembled WGS sequence"/>
</dbReference>
<comment type="caution">
    <text evidence="2">The sequence shown here is derived from an EMBL/GenBank/DDBJ whole genome shotgun (WGS) entry which is preliminary data.</text>
</comment>
<sequence length="261" mass="28935">MPTLVKERTRSRAAAAVERTESPSSETIPGFFARGVNFYKLFWLFFIVSFLGCMVETVFMVVTRGQLQNRSGVLYGSFSLVWGLGAVLFTLCFHKLSAKRPALVFLAGTLLGAVYEYACSWIQEVLFGACFWDYSHLPFNINGRVNLVFSMFWGLAAVLWVGRAYPAMCRWIGRIPNRFGKPLTLVLAGLMVLNIAVTSAALGRMDQRHKGVPASNAVELFLDAQYPDRVLLKTFTNLTYIGTDEARAAAGVPKPNDIPGK</sequence>
<evidence type="ECO:0000256" key="1">
    <source>
        <dbReference type="SAM" id="Phobius"/>
    </source>
</evidence>
<dbReference type="RefSeq" id="WP_155150262.1">
    <property type="nucleotide sequence ID" value="NZ_JACOPQ010000004.1"/>
</dbReference>
<feature type="transmembrane region" description="Helical" evidence="1">
    <location>
        <begin position="41"/>
        <end position="62"/>
    </location>
</feature>
<feature type="transmembrane region" description="Helical" evidence="1">
    <location>
        <begin position="74"/>
        <end position="93"/>
    </location>
</feature>
<keyword evidence="3" id="KW-1185">Reference proteome</keyword>
<proteinExistence type="predicted"/>
<dbReference type="AlphaFoldDB" id="A0A8J6JM92"/>
<name>A0A8J6JM92_9FIRM</name>
<dbReference type="Pfam" id="PF06541">
    <property type="entry name" value="ABC_trans_CmpB"/>
    <property type="match status" value="1"/>
</dbReference>
<reference evidence="2" key="1">
    <citation type="submission" date="2020-08" db="EMBL/GenBank/DDBJ databases">
        <title>Genome public.</title>
        <authorList>
            <person name="Liu C."/>
            <person name="Sun Q."/>
        </authorList>
    </citation>
    <scope>NUCLEOTIDE SEQUENCE</scope>
    <source>
        <strain evidence="2">NSJ-52</strain>
    </source>
</reference>
<keyword evidence="1" id="KW-1133">Transmembrane helix</keyword>
<keyword evidence="1" id="KW-0812">Transmembrane</keyword>
<feature type="transmembrane region" description="Helical" evidence="1">
    <location>
        <begin position="102"/>
        <end position="123"/>
    </location>
</feature>
<dbReference type="InterPro" id="IPR010540">
    <property type="entry name" value="CmpB_TMEM229"/>
</dbReference>
<dbReference type="EMBL" id="JACOPQ010000004">
    <property type="protein sequence ID" value="MBC5736785.1"/>
    <property type="molecule type" value="Genomic_DNA"/>
</dbReference>
<feature type="transmembrane region" description="Helical" evidence="1">
    <location>
        <begin position="183"/>
        <end position="203"/>
    </location>
</feature>
<accession>A0A8J6JM92</accession>